<feature type="region of interest" description="Disordered" evidence="1">
    <location>
        <begin position="92"/>
        <end position="133"/>
    </location>
</feature>
<comment type="caution">
    <text evidence="2">The sequence shown here is derived from an EMBL/GenBank/DDBJ whole genome shotgun (WGS) entry which is preliminary data.</text>
</comment>
<feature type="compositionally biased region" description="Polar residues" evidence="1">
    <location>
        <begin position="96"/>
        <end position="105"/>
    </location>
</feature>
<feature type="region of interest" description="Disordered" evidence="1">
    <location>
        <begin position="257"/>
        <end position="321"/>
    </location>
</feature>
<feature type="compositionally biased region" description="Polar residues" evidence="1">
    <location>
        <begin position="112"/>
        <end position="133"/>
    </location>
</feature>
<dbReference type="Proteomes" id="UP001168877">
    <property type="component" value="Unassembled WGS sequence"/>
</dbReference>
<feature type="region of interest" description="Disordered" evidence="1">
    <location>
        <begin position="34"/>
        <end position="74"/>
    </location>
</feature>
<feature type="compositionally biased region" description="Basic and acidic residues" evidence="1">
    <location>
        <begin position="271"/>
        <end position="290"/>
    </location>
</feature>
<feature type="compositionally biased region" description="Polar residues" evidence="1">
    <location>
        <begin position="310"/>
        <end position="321"/>
    </location>
</feature>
<keyword evidence="3" id="KW-1185">Reference proteome</keyword>
<reference evidence="2" key="1">
    <citation type="journal article" date="2022" name="Plant J.">
        <title>Strategies of tolerance reflected in two North American maple genomes.</title>
        <authorList>
            <person name="McEvoy S.L."/>
            <person name="Sezen U.U."/>
            <person name="Trouern-Trend A."/>
            <person name="McMahon S.M."/>
            <person name="Schaberg P.G."/>
            <person name="Yang J."/>
            <person name="Wegrzyn J.L."/>
            <person name="Swenson N.G."/>
        </authorList>
    </citation>
    <scope>NUCLEOTIDE SEQUENCE</scope>
    <source>
        <strain evidence="2">NS2018</strain>
    </source>
</reference>
<feature type="compositionally biased region" description="Basic and acidic residues" evidence="1">
    <location>
        <begin position="48"/>
        <end position="58"/>
    </location>
</feature>
<name>A0AA39W8U0_ACESA</name>
<proteinExistence type="predicted"/>
<reference evidence="2" key="2">
    <citation type="submission" date="2023-06" db="EMBL/GenBank/DDBJ databases">
        <authorList>
            <person name="Swenson N.G."/>
            <person name="Wegrzyn J.L."/>
            <person name="Mcevoy S.L."/>
        </authorList>
    </citation>
    <scope>NUCLEOTIDE SEQUENCE</scope>
    <source>
        <strain evidence="2">NS2018</strain>
        <tissue evidence="2">Leaf</tissue>
    </source>
</reference>
<dbReference type="EMBL" id="JAUESC010000001">
    <property type="protein sequence ID" value="KAK0606731.1"/>
    <property type="molecule type" value="Genomic_DNA"/>
</dbReference>
<evidence type="ECO:0000313" key="2">
    <source>
        <dbReference type="EMBL" id="KAK0606731.1"/>
    </source>
</evidence>
<feature type="compositionally biased region" description="Polar residues" evidence="1">
    <location>
        <begin position="38"/>
        <end position="47"/>
    </location>
</feature>
<dbReference type="AlphaFoldDB" id="A0AA39W8U0"/>
<gene>
    <name evidence="2" type="ORF">LWI29_003520</name>
</gene>
<organism evidence="2 3">
    <name type="scientific">Acer saccharum</name>
    <name type="common">Sugar maple</name>
    <dbReference type="NCBI Taxonomy" id="4024"/>
    <lineage>
        <taxon>Eukaryota</taxon>
        <taxon>Viridiplantae</taxon>
        <taxon>Streptophyta</taxon>
        <taxon>Embryophyta</taxon>
        <taxon>Tracheophyta</taxon>
        <taxon>Spermatophyta</taxon>
        <taxon>Magnoliopsida</taxon>
        <taxon>eudicotyledons</taxon>
        <taxon>Gunneridae</taxon>
        <taxon>Pentapetalae</taxon>
        <taxon>rosids</taxon>
        <taxon>malvids</taxon>
        <taxon>Sapindales</taxon>
        <taxon>Sapindaceae</taxon>
        <taxon>Hippocastanoideae</taxon>
        <taxon>Acereae</taxon>
        <taxon>Acer</taxon>
    </lineage>
</organism>
<accession>A0AA39W8U0</accession>
<evidence type="ECO:0000256" key="1">
    <source>
        <dbReference type="SAM" id="MobiDB-lite"/>
    </source>
</evidence>
<protein>
    <submittedName>
        <fullName evidence="2">Uncharacterized protein</fullName>
    </submittedName>
</protein>
<sequence length="321" mass="35787">MDVKRPCIKDSDVVIQINVQDCTEDFSWSGKEKLGHIDSNSSNPETSRNGDLDLDHNRGVPCCGSASGDEVSADSLEKYDRNSDLSSALRRFSQAKRASNQMSSGSDDHGNGQISDGNGHQHQNLSVRTSQRTSKAMETLIKVEEVDGRKACDSDLCLETELSLADCSHFTLSPSCSGNDSDVSKNSFHSDNVRVCGPSTRQYPNSGTEVISNNKDFLSNDINMKPGHRKYHFKRRSPYQEDWKRHSRRCRGVTMQNIYSKTDDASPLSDGEDHGKDYLRHGPVREEWKNRHGIHNTASEQKSHPENGYDTGSQFADENKG</sequence>
<evidence type="ECO:0000313" key="3">
    <source>
        <dbReference type="Proteomes" id="UP001168877"/>
    </source>
</evidence>